<dbReference type="STRING" id="36087.A0A077ZLG7"/>
<reference evidence="7" key="1">
    <citation type="submission" date="2014-01" db="EMBL/GenBank/DDBJ databases">
        <authorList>
            <person name="Aslett M."/>
        </authorList>
    </citation>
    <scope>NUCLEOTIDE SEQUENCE</scope>
</reference>
<keyword evidence="6" id="KW-0999">Mitochondrion inner membrane</keyword>
<reference evidence="7" key="2">
    <citation type="submission" date="2014-03" db="EMBL/GenBank/DDBJ databases">
        <title>The whipworm genome and dual-species transcriptomics of an intimate host-pathogen interaction.</title>
        <authorList>
            <person name="Foth B.J."/>
            <person name="Tsai I.J."/>
            <person name="Reid A.J."/>
            <person name="Bancroft A.J."/>
            <person name="Nichol S."/>
            <person name="Tracey A."/>
            <person name="Holroyd N."/>
            <person name="Cotton J.A."/>
            <person name="Stanley E.J."/>
            <person name="Zarowiecki M."/>
            <person name="Liu J.Z."/>
            <person name="Huckvale T."/>
            <person name="Cooper P.J."/>
            <person name="Grencis R.K."/>
            <person name="Berriman M."/>
        </authorList>
    </citation>
    <scope>NUCLEOTIDE SEQUENCE [LARGE SCALE GENOMIC DNA]</scope>
</reference>
<dbReference type="PROSITE" id="PS50895">
    <property type="entry name" value="SURF1"/>
    <property type="match status" value="1"/>
</dbReference>
<comment type="similarity">
    <text evidence="2 6">Belongs to the SURF1 family.</text>
</comment>
<evidence type="ECO:0000256" key="2">
    <source>
        <dbReference type="ARBA" id="ARBA00007165"/>
    </source>
</evidence>
<comment type="function">
    <text evidence="6">Probably involved in the biogenesis of the COX complex.</text>
</comment>
<name>A0A077ZLG7_TRITR</name>
<dbReference type="GO" id="GO:0033617">
    <property type="term" value="P:mitochondrial respiratory chain complex IV assembly"/>
    <property type="evidence" value="ECO:0007669"/>
    <property type="project" value="TreeGrafter"/>
</dbReference>
<dbReference type="Proteomes" id="UP000030665">
    <property type="component" value="Unassembled WGS sequence"/>
</dbReference>
<evidence type="ECO:0000313" key="8">
    <source>
        <dbReference type="Proteomes" id="UP000030665"/>
    </source>
</evidence>
<evidence type="ECO:0000313" key="7">
    <source>
        <dbReference type="EMBL" id="CDW61186.1"/>
    </source>
</evidence>
<dbReference type="OrthoDB" id="10040024at2759"/>
<evidence type="ECO:0000256" key="3">
    <source>
        <dbReference type="ARBA" id="ARBA00022692"/>
    </source>
</evidence>
<keyword evidence="4" id="KW-1133">Transmembrane helix</keyword>
<accession>A0A077ZLG7</accession>
<dbReference type="Pfam" id="PF02104">
    <property type="entry name" value="SURF1"/>
    <property type="match status" value="1"/>
</dbReference>
<sequence>MRFLVNLDPSSGSFVKCSVGHSGSAQSRTLEGEVEVIGVNRLNEKRPPFVMKNDPVRNMWFYRDVNAMAALHNTAPVYLEADAVSTVDGGPLGGQTNVQIPDNHTAYIVTW</sequence>
<evidence type="ECO:0000256" key="1">
    <source>
        <dbReference type="ARBA" id="ARBA00004370"/>
    </source>
</evidence>
<dbReference type="CDD" id="cd06662">
    <property type="entry name" value="SURF1"/>
    <property type="match status" value="1"/>
</dbReference>
<keyword evidence="3" id="KW-0812">Transmembrane</keyword>
<dbReference type="InterPro" id="IPR002994">
    <property type="entry name" value="Surf1/Shy1"/>
</dbReference>
<dbReference type="AlphaFoldDB" id="A0A077ZLG7"/>
<dbReference type="PANTHER" id="PTHR23427">
    <property type="entry name" value="SURFEIT LOCUS PROTEIN"/>
    <property type="match status" value="1"/>
</dbReference>
<dbReference type="InterPro" id="IPR045214">
    <property type="entry name" value="Surf1/Surf4"/>
</dbReference>
<evidence type="ECO:0000256" key="5">
    <source>
        <dbReference type="ARBA" id="ARBA00023136"/>
    </source>
</evidence>
<comment type="subcellular location">
    <subcellularLocation>
        <location evidence="1">Membrane</location>
    </subcellularLocation>
    <subcellularLocation>
        <location evidence="6">Mitochondrion inner membrane</location>
        <topology evidence="6">Multi-pass membrane protein</topology>
    </subcellularLocation>
</comment>
<organism evidence="7 8">
    <name type="scientific">Trichuris trichiura</name>
    <name type="common">Whipworm</name>
    <name type="synonym">Trichocephalus trichiurus</name>
    <dbReference type="NCBI Taxonomy" id="36087"/>
    <lineage>
        <taxon>Eukaryota</taxon>
        <taxon>Metazoa</taxon>
        <taxon>Ecdysozoa</taxon>
        <taxon>Nematoda</taxon>
        <taxon>Enoplea</taxon>
        <taxon>Dorylaimia</taxon>
        <taxon>Trichinellida</taxon>
        <taxon>Trichuridae</taxon>
        <taxon>Trichuris</taxon>
    </lineage>
</organism>
<keyword evidence="5" id="KW-0472">Membrane</keyword>
<gene>
    <name evidence="7" type="ORF">TTRE_0000962301</name>
</gene>
<dbReference type="PANTHER" id="PTHR23427:SF2">
    <property type="entry name" value="SURFEIT LOCUS PROTEIN 1"/>
    <property type="match status" value="1"/>
</dbReference>
<proteinExistence type="inferred from homology"/>
<protein>
    <recommendedName>
        <fullName evidence="6">SURF1-like protein</fullName>
    </recommendedName>
</protein>
<evidence type="ECO:0000256" key="4">
    <source>
        <dbReference type="ARBA" id="ARBA00022989"/>
    </source>
</evidence>
<dbReference type="GO" id="GO:0005743">
    <property type="term" value="C:mitochondrial inner membrane"/>
    <property type="evidence" value="ECO:0007669"/>
    <property type="project" value="UniProtKB-SubCell"/>
</dbReference>
<keyword evidence="6" id="KW-0496">Mitochondrion</keyword>
<dbReference type="EMBL" id="HG808104">
    <property type="protein sequence ID" value="CDW61186.1"/>
    <property type="molecule type" value="Genomic_DNA"/>
</dbReference>
<keyword evidence="8" id="KW-1185">Reference proteome</keyword>
<evidence type="ECO:0000256" key="6">
    <source>
        <dbReference type="RuleBase" id="RU363076"/>
    </source>
</evidence>